<dbReference type="GO" id="GO:0009234">
    <property type="term" value="P:menaquinone biosynthetic process"/>
    <property type="evidence" value="ECO:0007669"/>
    <property type="project" value="UniProtKB-UniRule"/>
</dbReference>
<keyword evidence="1" id="KW-0479">Metal-binding</keyword>
<name>A0A521DAQ5_9BACT</name>
<accession>A0A521DAQ5</accession>
<dbReference type="SFLD" id="SFLDF00009">
    <property type="entry name" value="o-succinylbenzoate_synthase"/>
    <property type="match status" value="1"/>
</dbReference>
<keyword evidence="3" id="KW-0456">Lyase</keyword>
<dbReference type="EMBL" id="FXTH01000009">
    <property type="protein sequence ID" value="SMO68682.1"/>
    <property type="molecule type" value="Genomic_DNA"/>
</dbReference>
<dbReference type="SUPFAM" id="SSF51604">
    <property type="entry name" value="Enolase C-terminal domain-like"/>
    <property type="match status" value="1"/>
</dbReference>
<dbReference type="SUPFAM" id="SSF54826">
    <property type="entry name" value="Enolase N-terminal domain-like"/>
    <property type="match status" value="1"/>
</dbReference>
<dbReference type="GO" id="GO:0043748">
    <property type="term" value="F:O-succinylbenzoate synthase activity"/>
    <property type="evidence" value="ECO:0007669"/>
    <property type="project" value="UniProtKB-EC"/>
</dbReference>
<evidence type="ECO:0000256" key="1">
    <source>
        <dbReference type="ARBA" id="ARBA00022723"/>
    </source>
</evidence>
<dbReference type="AlphaFoldDB" id="A0A521DAQ5"/>
<dbReference type="InterPro" id="IPR041338">
    <property type="entry name" value="OSBS_N"/>
</dbReference>
<dbReference type="PANTHER" id="PTHR48073">
    <property type="entry name" value="O-SUCCINYLBENZOATE SYNTHASE-RELATED"/>
    <property type="match status" value="1"/>
</dbReference>
<dbReference type="InterPro" id="IPR029017">
    <property type="entry name" value="Enolase-like_N"/>
</dbReference>
<dbReference type="Pfam" id="PF13378">
    <property type="entry name" value="MR_MLE_C"/>
    <property type="match status" value="1"/>
</dbReference>
<dbReference type="SMART" id="SM00922">
    <property type="entry name" value="MR_MLE"/>
    <property type="match status" value="1"/>
</dbReference>
<dbReference type="SFLD" id="SFLDS00001">
    <property type="entry name" value="Enolase"/>
    <property type="match status" value="1"/>
</dbReference>
<dbReference type="InterPro" id="IPR013342">
    <property type="entry name" value="Mandelate_racemase_C"/>
</dbReference>
<evidence type="ECO:0000256" key="3">
    <source>
        <dbReference type="ARBA" id="ARBA00023239"/>
    </source>
</evidence>
<protein>
    <recommendedName>
        <fullName evidence="4">o-succinylbenzoate synthase</fullName>
        <ecNumber evidence="4">4.2.1.113</ecNumber>
    </recommendedName>
</protein>
<reference evidence="6 7" key="1">
    <citation type="submission" date="2017-05" db="EMBL/GenBank/DDBJ databases">
        <authorList>
            <person name="Varghese N."/>
            <person name="Submissions S."/>
        </authorList>
    </citation>
    <scope>NUCLEOTIDE SEQUENCE [LARGE SCALE GENOMIC DNA]</scope>
    <source>
        <strain evidence="6 7">DSM 21194</strain>
    </source>
</reference>
<dbReference type="InterPro" id="IPR036849">
    <property type="entry name" value="Enolase-like_C_sf"/>
</dbReference>
<dbReference type="InterPro" id="IPR029065">
    <property type="entry name" value="Enolase_C-like"/>
</dbReference>
<keyword evidence="7" id="KW-1185">Reference proteome</keyword>
<dbReference type="Proteomes" id="UP000317593">
    <property type="component" value="Unassembled WGS sequence"/>
</dbReference>
<sequence length="344" mass="38107">MKNSGRIYYERKGIIFVLSSSGKKYYGEAAPLPGFSNETFEQLAPVVTSQHQQWLNMLSSPSPLKQLQNYYKARETAPSLQFALDSVATQLEAQQAGKKISTFLFGHTHSKITVNGLVPLLQEASPITAIQELTRDGFNTVKCKVGRNFKREYEQLTRIRYLFPDLRIRVDANRAWTLEEAATRLKTLEPIGIEYCEEPLRHPSPSAYDKLRRETSVPLALDESVNIEPNWADLLDSCSILILKPMVIGSFSTLFTIRQQARATGCKIVFTSSLESSIGRMITAALALGMGASDYAHGLATGSVLSEDFASNLPNIHSGSIRADELDFGTINPTLIASKAKTIR</sequence>
<feature type="domain" description="Mandelate racemase/muconate lactonizing enzyme C-terminal" evidence="5">
    <location>
        <begin position="127"/>
        <end position="218"/>
    </location>
</feature>
<dbReference type="Pfam" id="PF21508">
    <property type="entry name" value="MenC_N"/>
    <property type="match status" value="1"/>
</dbReference>
<evidence type="ECO:0000256" key="2">
    <source>
        <dbReference type="ARBA" id="ARBA00022842"/>
    </source>
</evidence>
<evidence type="ECO:0000259" key="5">
    <source>
        <dbReference type="SMART" id="SM00922"/>
    </source>
</evidence>
<proteinExistence type="predicted"/>
<organism evidence="6 7">
    <name type="scientific">Fodinibius sediminis</name>
    <dbReference type="NCBI Taxonomy" id="1214077"/>
    <lineage>
        <taxon>Bacteria</taxon>
        <taxon>Pseudomonadati</taxon>
        <taxon>Balneolota</taxon>
        <taxon>Balneolia</taxon>
        <taxon>Balneolales</taxon>
        <taxon>Balneolaceae</taxon>
        <taxon>Fodinibius</taxon>
    </lineage>
</organism>
<keyword evidence="2" id="KW-0460">Magnesium</keyword>
<dbReference type="GO" id="GO:0046872">
    <property type="term" value="F:metal ion binding"/>
    <property type="evidence" value="ECO:0007669"/>
    <property type="project" value="UniProtKB-KW"/>
</dbReference>
<dbReference type="SFLD" id="SFLDG00180">
    <property type="entry name" value="muconate_cycloisomerase"/>
    <property type="match status" value="1"/>
</dbReference>
<dbReference type="EC" id="4.2.1.113" evidence="4"/>
<evidence type="ECO:0000313" key="6">
    <source>
        <dbReference type="EMBL" id="SMO68682.1"/>
    </source>
</evidence>
<dbReference type="Gene3D" id="3.30.390.10">
    <property type="entry name" value="Enolase-like, N-terminal domain"/>
    <property type="match status" value="1"/>
</dbReference>
<dbReference type="NCBIfam" id="TIGR01927">
    <property type="entry name" value="menC_gam_Gplu"/>
    <property type="match status" value="1"/>
</dbReference>
<evidence type="ECO:0000256" key="4">
    <source>
        <dbReference type="NCBIfam" id="TIGR01927"/>
    </source>
</evidence>
<dbReference type="PANTHER" id="PTHR48073:SF2">
    <property type="entry name" value="O-SUCCINYLBENZOATE SYNTHASE"/>
    <property type="match status" value="1"/>
</dbReference>
<evidence type="ECO:0000313" key="7">
    <source>
        <dbReference type="Proteomes" id="UP000317593"/>
    </source>
</evidence>
<gene>
    <name evidence="6" type="ORF">SAMN06265218_10992</name>
</gene>
<dbReference type="Gene3D" id="3.20.20.120">
    <property type="entry name" value="Enolase-like C-terminal domain"/>
    <property type="match status" value="1"/>
</dbReference>